<evidence type="ECO:0008006" key="3">
    <source>
        <dbReference type="Google" id="ProtNLM"/>
    </source>
</evidence>
<dbReference type="RefSeq" id="WP_216670776.1">
    <property type="nucleotide sequence ID" value="NZ_CAWPPK010000070.1"/>
</dbReference>
<gene>
    <name evidence="1" type="ORF">E5S67_05696</name>
</gene>
<keyword evidence="2" id="KW-1185">Reference proteome</keyword>
<dbReference type="EMBL" id="SRRZ01000161">
    <property type="protein sequence ID" value="NQE37915.1"/>
    <property type="molecule type" value="Genomic_DNA"/>
</dbReference>
<accession>A0ABX2D5I2</accession>
<organism evidence="1 2">
    <name type="scientific">Microcoleus asticus IPMA8</name>
    <dbReference type="NCBI Taxonomy" id="2563858"/>
    <lineage>
        <taxon>Bacteria</taxon>
        <taxon>Bacillati</taxon>
        <taxon>Cyanobacteriota</taxon>
        <taxon>Cyanophyceae</taxon>
        <taxon>Oscillatoriophycideae</taxon>
        <taxon>Oscillatoriales</taxon>
        <taxon>Microcoleaceae</taxon>
        <taxon>Microcoleus</taxon>
        <taxon>Microcoleus asticus</taxon>
    </lineage>
</organism>
<dbReference type="Proteomes" id="UP000702425">
    <property type="component" value="Unassembled WGS sequence"/>
</dbReference>
<sequence>MPKTHSYHDYLINSLQDIEETAAYIQAILEETAPESELLLTVLRDVVKAQSQVSIIAEDDLQNWDQLQELLKASGGEEIYRFMGLLKALGLKTEIAASQSKTPEVSINSREVGCVS</sequence>
<evidence type="ECO:0000313" key="1">
    <source>
        <dbReference type="EMBL" id="NQE37915.1"/>
    </source>
</evidence>
<name>A0ABX2D5I2_9CYAN</name>
<reference evidence="1 2" key="1">
    <citation type="journal article" date="2020" name="Sci. Rep.">
        <title>A novel cyanobacterial geosmin producer, revising GeoA distribution and dispersion patterns in Bacteria.</title>
        <authorList>
            <person name="Churro C."/>
            <person name="Semedo-Aguiar A.P."/>
            <person name="Silva A.D."/>
            <person name="Pereira-Leal J.B."/>
            <person name="Leite R.B."/>
        </authorList>
    </citation>
    <scope>NUCLEOTIDE SEQUENCE [LARGE SCALE GENOMIC DNA]</scope>
    <source>
        <strain evidence="1 2">IPMA8</strain>
    </source>
</reference>
<proteinExistence type="predicted"/>
<protein>
    <recommendedName>
        <fullName evidence="3">Transcriptional regulator</fullName>
    </recommendedName>
</protein>
<comment type="caution">
    <text evidence="1">The sequence shown here is derived from an EMBL/GenBank/DDBJ whole genome shotgun (WGS) entry which is preliminary data.</text>
</comment>
<evidence type="ECO:0000313" key="2">
    <source>
        <dbReference type="Proteomes" id="UP000702425"/>
    </source>
</evidence>